<name>D6A7N2_STRV1</name>
<reference evidence="2" key="1">
    <citation type="submission" date="2008-12" db="EMBL/GenBank/DDBJ databases">
        <title>Annotation of Streptomyces ghanaensis ATCC 14672.</title>
        <authorList>
            <consortium name="The Broad Institute Genome Sequencing Platform"/>
            <consortium name="Broad Institute Microbial Sequencing Center"/>
            <person name="Fischbach M."/>
            <person name="Ward D."/>
            <person name="Young S."/>
            <person name="Kodira C.D."/>
            <person name="Zeng Q."/>
            <person name="Koehrsen M."/>
            <person name="Godfrey P."/>
            <person name="Alvarado L."/>
            <person name="Berlin A.M."/>
            <person name="Borenstein D."/>
            <person name="Chen Z."/>
            <person name="Engels R."/>
            <person name="Freedman E."/>
            <person name="Gellesch M."/>
            <person name="Goldberg J."/>
            <person name="Griggs A."/>
            <person name="Gujja S."/>
            <person name="Heiman D.I."/>
            <person name="Hepburn T.A."/>
            <person name="Howarth C."/>
            <person name="Jen D."/>
            <person name="Larson L."/>
            <person name="Lewis B."/>
            <person name="Mehta T."/>
            <person name="Park D."/>
            <person name="Pearson M."/>
            <person name="Roberts A."/>
            <person name="Saif S."/>
            <person name="Shea T.D."/>
            <person name="Shenoy N."/>
            <person name="Sisk P."/>
            <person name="Stolte C."/>
            <person name="Sykes S.N."/>
            <person name="Walk T."/>
            <person name="White J."/>
            <person name="Yandava C."/>
            <person name="Straight P."/>
            <person name="Clardy J."/>
            <person name="Hung D."/>
            <person name="Kolter R."/>
            <person name="Mekalanos J."/>
            <person name="Walker S."/>
            <person name="Walsh C.T."/>
            <person name="Wieland B.L.C."/>
            <person name="Ilzarbe M."/>
            <person name="Galagan J."/>
            <person name="Nusbaum C."/>
            <person name="Birren B."/>
        </authorList>
    </citation>
    <scope>NUCLEOTIDE SEQUENCE [LARGE SCALE GENOMIC DNA]</scope>
    <source>
        <strain evidence="2">ATCC 14672 / DSM 40746 / JCM 4963 / KCTC 9882 / NRRL B-12104 / FH 1290</strain>
    </source>
</reference>
<gene>
    <name evidence="1" type="ORF">SSFG_03208</name>
</gene>
<organism evidence="1 2">
    <name type="scientific">Streptomyces viridosporus (strain ATCC 14672 / DSM 40746 / JCM 4963 / KCTC 9882 / NRRL B-12104 / FH 1290)</name>
    <name type="common">Streptomyces ghanaensis</name>
    <dbReference type="NCBI Taxonomy" id="566461"/>
    <lineage>
        <taxon>Bacteria</taxon>
        <taxon>Bacillati</taxon>
        <taxon>Actinomycetota</taxon>
        <taxon>Actinomycetes</taxon>
        <taxon>Kitasatosporales</taxon>
        <taxon>Streptomycetaceae</taxon>
        <taxon>Streptomyces</taxon>
    </lineage>
</organism>
<dbReference type="EMBL" id="DS999641">
    <property type="protein sequence ID" value="EFE67962.2"/>
    <property type="molecule type" value="Genomic_DNA"/>
</dbReference>
<evidence type="ECO:0000313" key="2">
    <source>
        <dbReference type="Proteomes" id="UP000003824"/>
    </source>
</evidence>
<sequence>MTPDQTRKSISALLMQQGIEGSHVVVLHRPRSAVHRR</sequence>
<evidence type="ECO:0000313" key="1">
    <source>
        <dbReference type="EMBL" id="EFE67962.2"/>
    </source>
</evidence>
<accession>D6A7N2</accession>
<proteinExistence type="predicted"/>
<dbReference type="AlphaFoldDB" id="D6A7N2"/>
<protein>
    <submittedName>
        <fullName evidence="1">Uncharacterized protein</fullName>
    </submittedName>
</protein>
<dbReference type="Proteomes" id="UP000003824">
    <property type="component" value="Unassembled WGS sequence"/>
</dbReference>